<evidence type="ECO:0000256" key="4">
    <source>
        <dbReference type="ARBA" id="ARBA00023136"/>
    </source>
</evidence>
<dbReference type="AlphaFoldDB" id="A0A3S1BZP8"/>
<feature type="transmembrane region" description="Helical" evidence="5">
    <location>
        <begin position="164"/>
        <end position="188"/>
    </location>
</feature>
<evidence type="ECO:0000256" key="2">
    <source>
        <dbReference type="ARBA" id="ARBA00022692"/>
    </source>
</evidence>
<evidence type="ECO:0000313" key="7">
    <source>
        <dbReference type="EMBL" id="RUS79056.1"/>
    </source>
</evidence>
<feature type="domain" description="Major facilitator superfamily (MFS) profile" evidence="6">
    <location>
        <begin position="31"/>
        <end position="208"/>
    </location>
</feature>
<proteinExistence type="predicted"/>
<dbReference type="GO" id="GO:0022857">
    <property type="term" value="F:transmembrane transporter activity"/>
    <property type="evidence" value="ECO:0007669"/>
    <property type="project" value="InterPro"/>
</dbReference>
<organism evidence="7 8">
    <name type="scientific">Elysia chlorotica</name>
    <name type="common">Eastern emerald elysia</name>
    <name type="synonym">Sea slug</name>
    <dbReference type="NCBI Taxonomy" id="188477"/>
    <lineage>
        <taxon>Eukaryota</taxon>
        <taxon>Metazoa</taxon>
        <taxon>Spiralia</taxon>
        <taxon>Lophotrochozoa</taxon>
        <taxon>Mollusca</taxon>
        <taxon>Gastropoda</taxon>
        <taxon>Heterobranchia</taxon>
        <taxon>Euthyneura</taxon>
        <taxon>Panpulmonata</taxon>
        <taxon>Sacoglossa</taxon>
        <taxon>Placobranchoidea</taxon>
        <taxon>Plakobranchidae</taxon>
        <taxon>Elysia</taxon>
    </lineage>
</organism>
<dbReference type="InterPro" id="IPR020846">
    <property type="entry name" value="MFS_dom"/>
</dbReference>
<name>A0A3S1BZP8_ELYCH</name>
<keyword evidence="8" id="KW-1185">Reference proteome</keyword>
<dbReference type="Proteomes" id="UP000271974">
    <property type="component" value="Unassembled WGS sequence"/>
</dbReference>
<dbReference type="GO" id="GO:0006820">
    <property type="term" value="P:monoatomic anion transport"/>
    <property type="evidence" value="ECO:0007669"/>
    <property type="project" value="TreeGrafter"/>
</dbReference>
<accession>A0A3S1BZP8</accession>
<evidence type="ECO:0000259" key="6">
    <source>
        <dbReference type="PROSITE" id="PS50850"/>
    </source>
</evidence>
<reference evidence="7 8" key="1">
    <citation type="submission" date="2019-01" db="EMBL/GenBank/DDBJ databases">
        <title>A draft genome assembly of the solar-powered sea slug Elysia chlorotica.</title>
        <authorList>
            <person name="Cai H."/>
            <person name="Li Q."/>
            <person name="Fang X."/>
            <person name="Li J."/>
            <person name="Curtis N.E."/>
            <person name="Altenburger A."/>
            <person name="Shibata T."/>
            <person name="Feng M."/>
            <person name="Maeda T."/>
            <person name="Schwartz J.A."/>
            <person name="Shigenobu S."/>
            <person name="Lundholm N."/>
            <person name="Nishiyama T."/>
            <person name="Yang H."/>
            <person name="Hasebe M."/>
            <person name="Li S."/>
            <person name="Pierce S.K."/>
            <person name="Wang J."/>
        </authorList>
    </citation>
    <scope>NUCLEOTIDE SEQUENCE [LARGE SCALE GENOMIC DNA]</scope>
    <source>
        <strain evidence="7">EC2010</strain>
        <tissue evidence="7">Whole organism of an adult</tissue>
    </source>
</reference>
<dbReference type="EMBL" id="RQTK01000474">
    <property type="protein sequence ID" value="RUS79056.1"/>
    <property type="molecule type" value="Genomic_DNA"/>
</dbReference>
<dbReference type="InterPro" id="IPR011701">
    <property type="entry name" value="MFS"/>
</dbReference>
<dbReference type="PANTHER" id="PTHR11662:SF399">
    <property type="entry name" value="FI19708P1-RELATED"/>
    <property type="match status" value="1"/>
</dbReference>
<keyword evidence="3 5" id="KW-1133">Transmembrane helix</keyword>
<comment type="caution">
    <text evidence="7">The sequence shown here is derived from an EMBL/GenBank/DDBJ whole genome shotgun (WGS) entry which is preliminary data.</text>
</comment>
<evidence type="ECO:0000256" key="5">
    <source>
        <dbReference type="SAM" id="Phobius"/>
    </source>
</evidence>
<dbReference type="GO" id="GO:0016020">
    <property type="term" value="C:membrane"/>
    <property type="evidence" value="ECO:0007669"/>
    <property type="project" value="UniProtKB-SubCell"/>
</dbReference>
<evidence type="ECO:0000313" key="8">
    <source>
        <dbReference type="Proteomes" id="UP000271974"/>
    </source>
</evidence>
<feature type="transmembrane region" description="Helical" evidence="5">
    <location>
        <begin position="109"/>
        <end position="128"/>
    </location>
</feature>
<dbReference type="STRING" id="188477.A0A3S1BZP8"/>
<feature type="non-terminal residue" evidence="7">
    <location>
        <position position="208"/>
    </location>
</feature>
<dbReference type="SUPFAM" id="SSF103473">
    <property type="entry name" value="MFS general substrate transporter"/>
    <property type="match status" value="1"/>
</dbReference>
<keyword evidence="2 5" id="KW-0812">Transmembrane</keyword>
<dbReference type="InterPro" id="IPR050382">
    <property type="entry name" value="MFS_Na/Anion_cotransporter"/>
</dbReference>
<sequence>MTSIEPEIDVSDVDWTKVPFWKSQRALTAGILFWGFANLYMNRVNLSIAMVCMVKSGPANHSVPDPHGVAPGTSKAKKDLQPWQEGYCDSLGLKAKSAEKGEFTWDKEMQGLILGSFFWGYLFLQIPGGMLSELYGPRRVIFFTMFPVGVFGLISPLSARISPWVFLVVRVLLGLCEGTLYSATHALWSRWSPPAERSTLVGISFSGW</sequence>
<gene>
    <name evidence="7" type="ORF">EGW08_013182</name>
</gene>
<dbReference type="OrthoDB" id="2985014at2759"/>
<evidence type="ECO:0000256" key="1">
    <source>
        <dbReference type="ARBA" id="ARBA00004141"/>
    </source>
</evidence>
<dbReference type="Gene3D" id="1.20.1250.20">
    <property type="entry name" value="MFS general substrate transporter like domains"/>
    <property type="match status" value="1"/>
</dbReference>
<comment type="subcellular location">
    <subcellularLocation>
        <location evidence="1">Membrane</location>
        <topology evidence="1">Multi-pass membrane protein</topology>
    </subcellularLocation>
</comment>
<dbReference type="PROSITE" id="PS50850">
    <property type="entry name" value="MFS"/>
    <property type="match status" value="1"/>
</dbReference>
<feature type="transmembrane region" description="Helical" evidence="5">
    <location>
        <begin position="140"/>
        <end position="158"/>
    </location>
</feature>
<dbReference type="PANTHER" id="PTHR11662">
    <property type="entry name" value="SOLUTE CARRIER FAMILY 17"/>
    <property type="match status" value="1"/>
</dbReference>
<dbReference type="InterPro" id="IPR036259">
    <property type="entry name" value="MFS_trans_sf"/>
</dbReference>
<protein>
    <recommendedName>
        <fullName evidence="6">Major facilitator superfamily (MFS) profile domain-containing protein</fullName>
    </recommendedName>
</protein>
<keyword evidence="4 5" id="KW-0472">Membrane</keyword>
<dbReference type="Pfam" id="PF07690">
    <property type="entry name" value="MFS_1"/>
    <property type="match status" value="1"/>
</dbReference>
<evidence type="ECO:0000256" key="3">
    <source>
        <dbReference type="ARBA" id="ARBA00022989"/>
    </source>
</evidence>